<dbReference type="AlphaFoldDB" id="A7GZS8"/>
<evidence type="ECO:0000256" key="4">
    <source>
        <dbReference type="ARBA" id="ARBA00022723"/>
    </source>
</evidence>
<dbReference type="GO" id="GO:0006508">
    <property type="term" value="P:proteolysis"/>
    <property type="evidence" value="ECO:0007669"/>
    <property type="project" value="UniProtKB-KW"/>
</dbReference>
<dbReference type="Proteomes" id="UP000006380">
    <property type="component" value="Chromosome"/>
</dbReference>
<dbReference type="PANTHER" id="PTHR43690">
    <property type="entry name" value="NARDILYSIN"/>
    <property type="match status" value="1"/>
</dbReference>
<keyword evidence="7" id="KW-0482">Metalloprotease</keyword>
<dbReference type="GO" id="GO:0004222">
    <property type="term" value="F:metalloendopeptidase activity"/>
    <property type="evidence" value="ECO:0007669"/>
    <property type="project" value="InterPro"/>
</dbReference>
<evidence type="ECO:0000256" key="6">
    <source>
        <dbReference type="ARBA" id="ARBA00022833"/>
    </source>
</evidence>
<evidence type="ECO:0000256" key="2">
    <source>
        <dbReference type="ARBA" id="ARBA00007261"/>
    </source>
</evidence>
<keyword evidence="12" id="KW-1185">Reference proteome</keyword>
<name>A7GZS8_CAMC5</name>
<keyword evidence="6" id="KW-0862">Zinc</keyword>
<feature type="domain" description="Peptidase M16 C-terminal" evidence="10">
    <location>
        <begin position="685"/>
        <end position="842"/>
    </location>
</feature>
<dbReference type="KEGG" id="ccv:CCV52592_2215"/>
<dbReference type="PANTHER" id="PTHR43690:SF17">
    <property type="entry name" value="PROTEIN YHJJ"/>
    <property type="match status" value="1"/>
</dbReference>
<gene>
    <name evidence="11" type="ORF">CCV52592_2215</name>
</gene>
<evidence type="ECO:0000313" key="11">
    <source>
        <dbReference type="EMBL" id="ABS50395.1"/>
    </source>
</evidence>
<proteinExistence type="inferred from homology"/>
<dbReference type="Pfam" id="PF05193">
    <property type="entry name" value="Peptidase_M16_C"/>
    <property type="match status" value="2"/>
</dbReference>
<dbReference type="PROSITE" id="PS00143">
    <property type="entry name" value="INSULINASE"/>
    <property type="match status" value="1"/>
</dbReference>
<evidence type="ECO:0000256" key="5">
    <source>
        <dbReference type="ARBA" id="ARBA00022801"/>
    </source>
</evidence>
<reference evidence="11" key="1">
    <citation type="submission" date="2016-07" db="EMBL/GenBank/DDBJ databases">
        <title>Comparative genomics of the Campylobacter concisus group.</title>
        <authorList>
            <person name="Miller W.G."/>
            <person name="Yee E."/>
            <person name="Chapman M.H."/>
            <person name="Huynh S."/>
            <person name="Bono J.L."/>
            <person name="On S.L.W."/>
            <person name="StLeger J."/>
            <person name="Foster G."/>
            <person name="Parker C.T."/>
        </authorList>
    </citation>
    <scope>NUCLEOTIDE SEQUENCE</scope>
    <source>
        <strain evidence="11">525.92</strain>
    </source>
</reference>
<keyword evidence="4" id="KW-0479">Metal-binding</keyword>
<accession>A7GZS8</accession>
<dbReference type="Pfam" id="PF00675">
    <property type="entry name" value="Peptidase_M16"/>
    <property type="match status" value="1"/>
</dbReference>
<evidence type="ECO:0000259" key="10">
    <source>
        <dbReference type="Pfam" id="PF05193"/>
    </source>
</evidence>
<dbReference type="GO" id="GO:0046872">
    <property type="term" value="F:metal ion binding"/>
    <property type="evidence" value="ECO:0007669"/>
    <property type="project" value="UniProtKB-KW"/>
</dbReference>
<dbReference type="InterPro" id="IPR011765">
    <property type="entry name" value="Pept_M16_N"/>
</dbReference>
<dbReference type="HOGENOM" id="CLU_008156_0_0_7"/>
<keyword evidence="3" id="KW-0645">Protease</keyword>
<comment type="cofactor">
    <cofactor evidence="1">
        <name>Zn(2+)</name>
        <dbReference type="ChEBI" id="CHEBI:29105"/>
    </cofactor>
</comment>
<organism evidence="11 12">
    <name type="scientific">Campylobacter curvus (strain 525.92)</name>
    <dbReference type="NCBI Taxonomy" id="360105"/>
    <lineage>
        <taxon>Bacteria</taxon>
        <taxon>Pseudomonadati</taxon>
        <taxon>Campylobacterota</taxon>
        <taxon>Epsilonproteobacteria</taxon>
        <taxon>Campylobacterales</taxon>
        <taxon>Campylobacteraceae</taxon>
        <taxon>Campylobacter</taxon>
    </lineage>
</organism>
<dbReference type="STRING" id="360105.CCV52592_2215"/>
<protein>
    <submittedName>
        <fullName evidence="11">Zinc-dependent peptidase, M16 family</fullName>
    </submittedName>
</protein>
<evidence type="ECO:0000256" key="3">
    <source>
        <dbReference type="ARBA" id="ARBA00022670"/>
    </source>
</evidence>
<keyword evidence="5" id="KW-0378">Hydrolase</keyword>
<evidence type="ECO:0000259" key="9">
    <source>
        <dbReference type="Pfam" id="PF00675"/>
    </source>
</evidence>
<dbReference type="RefSeq" id="WP_011992578.1">
    <property type="nucleotide sequence ID" value="NC_009715.2"/>
</dbReference>
<feature type="domain" description="Peptidase M16 C-terminal" evidence="10">
    <location>
        <begin position="195"/>
        <end position="372"/>
    </location>
</feature>
<dbReference type="InterPro" id="IPR050626">
    <property type="entry name" value="Peptidase_M16"/>
</dbReference>
<evidence type="ECO:0000256" key="8">
    <source>
        <dbReference type="RuleBase" id="RU004447"/>
    </source>
</evidence>
<evidence type="ECO:0000256" key="1">
    <source>
        <dbReference type="ARBA" id="ARBA00001947"/>
    </source>
</evidence>
<evidence type="ECO:0000313" key="12">
    <source>
        <dbReference type="Proteomes" id="UP000006380"/>
    </source>
</evidence>
<feature type="domain" description="Peptidase M16 N-terminal" evidence="9">
    <location>
        <begin position="37"/>
        <end position="174"/>
    </location>
</feature>
<evidence type="ECO:0000256" key="7">
    <source>
        <dbReference type="ARBA" id="ARBA00023049"/>
    </source>
</evidence>
<dbReference type="InterPro" id="IPR007863">
    <property type="entry name" value="Peptidase_M16_C"/>
</dbReference>
<dbReference type="SUPFAM" id="SSF63411">
    <property type="entry name" value="LuxS/MPP-like metallohydrolase"/>
    <property type="match status" value="3"/>
</dbReference>
<comment type="similarity">
    <text evidence="2 8">Belongs to the peptidase M16 family.</text>
</comment>
<dbReference type="EMBL" id="CP000767">
    <property type="protein sequence ID" value="ABS50395.1"/>
    <property type="molecule type" value="Genomic_DNA"/>
</dbReference>
<dbReference type="Gene3D" id="3.30.830.10">
    <property type="entry name" value="Metalloenzyme, LuxS/M16 peptidase-like"/>
    <property type="match status" value="4"/>
</dbReference>
<sequence>MRKILLFLVACIGLFALEQDADILSGRLENGLSYYIKENKLPAKTAYFYLIVDSGSTDEATNERGLAHFVEHMAFNGSRDFSKNELIKKLEALGVSFGADLNAQTAYDRTMYKLTIAVNENNLKDVFKVYNNWMDGVSFSPEELQKERGVIIEEERQRNTPEYRLFERQAKDLFKDSAYLDKAPIGDMNIIKSVDALRIKAFYHKLYQPRFMKFVAVGDFDKREIERLIRQNLSEAKNTNSYSHPDKSIPFRQGLGVYNYDSNETGMNAIRISYFDKHLARVDEVSARRILVDSYITSLLGMLYEQKIAAQNSILRTGFGRPNLQNQQTMYSFETKVTSDDYDAALSDMLSVIKGVERYGFNKEDFNDLKKAFIKSIETRFAQSKTKKSQTYADEIIAALESGSVILSEEESKNLSLKLLNEIGLDEVNAEFRRILNLPDKRVSVFSSKGYRLDEAKFKAYENNVTAYDGHTKDQKIATSLIDDNIAPKAIISKKYDEKHKFYIYTLENNATVILKPLNTRKDVISFAAISRGGTSNLARPKQGGFATQLSNQSGAGEFNNYQIAKILSDKRISYQKNIDMLTQGYYGGSTPEDLKFLFQAINLEFNSPRSDPKILEQIKTKTLDNLEKQKNLPGYKFSTEFVRFFYDNNPRMKPLEPSDVTPLEAGELGKIVQDKFTNAASYLFVLVGDLDVQKVEPLLQKYIATLPSRPNVENFIDDGVRSIDGRHKFERNYETSERSDVMINMINKSAPYSKENAIKAKALAEILKMALREKVREENGETYGFALAITLSKEPYQHSSANISFTCSPKNVDKILSEVKTIENEIKKGGVIDAKHLENFKKSAVINIEKSYDQPDFWLRDIIANQIFGEKLFDLDEYKKLINSITNEDIKAAAKIYLDDKNEVISVNNPK</sequence>
<dbReference type="OrthoDB" id="9811314at2"/>
<dbReference type="InterPro" id="IPR001431">
    <property type="entry name" value="Pept_M16_Zn_BS"/>
</dbReference>
<dbReference type="InterPro" id="IPR011249">
    <property type="entry name" value="Metalloenz_LuxS/M16"/>
</dbReference>